<evidence type="ECO:0000313" key="2">
    <source>
        <dbReference type="Proteomes" id="UP000054350"/>
    </source>
</evidence>
<accession>A0A0L0SDE5</accession>
<sequence>MSCGYEGAMAELDARDLLPAPSTPHAATSTDLPPIPALTVLDTGIAMLASIDPRLASRLFCLHDASPAGPKPDVPGLSDTLAARLLRVINDSIPVALLAPLSRAPALRELVAESYDSNGTEALDLEYHDSRALMWNAITVGRIAAAMQRFALTGDKMRTMSVLVHVSARVDQKTALASLLRDAPGKVENIVAQVTIGEDEL</sequence>
<protein>
    <submittedName>
        <fullName evidence="1">Uncharacterized protein</fullName>
    </submittedName>
</protein>
<keyword evidence="2" id="KW-1185">Reference proteome</keyword>
<evidence type="ECO:0000313" key="1">
    <source>
        <dbReference type="EMBL" id="KNE60491.1"/>
    </source>
</evidence>
<dbReference type="EMBL" id="GG745336">
    <property type="protein sequence ID" value="KNE60491.1"/>
    <property type="molecule type" value="Genomic_DNA"/>
</dbReference>
<proteinExistence type="predicted"/>
<dbReference type="AlphaFoldDB" id="A0A0L0SDE5"/>
<reference evidence="1 2" key="1">
    <citation type="submission" date="2009-11" db="EMBL/GenBank/DDBJ databases">
        <title>Annotation of Allomyces macrogynus ATCC 38327.</title>
        <authorList>
            <consortium name="The Broad Institute Genome Sequencing Platform"/>
            <person name="Russ C."/>
            <person name="Cuomo C."/>
            <person name="Burger G."/>
            <person name="Gray M.W."/>
            <person name="Holland P.W.H."/>
            <person name="King N."/>
            <person name="Lang F.B.F."/>
            <person name="Roger A.J."/>
            <person name="Ruiz-Trillo I."/>
            <person name="Young S.K."/>
            <person name="Zeng Q."/>
            <person name="Gargeya S."/>
            <person name="Fitzgerald M."/>
            <person name="Haas B."/>
            <person name="Abouelleil A."/>
            <person name="Alvarado L."/>
            <person name="Arachchi H.M."/>
            <person name="Berlin A."/>
            <person name="Chapman S.B."/>
            <person name="Gearin G."/>
            <person name="Goldberg J."/>
            <person name="Griggs A."/>
            <person name="Gujja S."/>
            <person name="Hansen M."/>
            <person name="Heiman D."/>
            <person name="Howarth C."/>
            <person name="Larimer J."/>
            <person name="Lui A."/>
            <person name="MacDonald P.J.P."/>
            <person name="McCowen C."/>
            <person name="Montmayeur A."/>
            <person name="Murphy C."/>
            <person name="Neiman D."/>
            <person name="Pearson M."/>
            <person name="Priest M."/>
            <person name="Roberts A."/>
            <person name="Saif S."/>
            <person name="Shea T."/>
            <person name="Sisk P."/>
            <person name="Stolte C."/>
            <person name="Sykes S."/>
            <person name="Wortman J."/>
            <person name="Nusbaum C."/>
            <person name="Birren B."/>
        </authorList>
    </citation>
    <scope>NUCLEOTIDE SEQUENCE [LARGE SCALE GENOMIC DNA]</scope>
    <source>
        <strain evidence="1 2">ATCC 38327</strain>
    </source>
</reference>
<name>A0A0L0SDE5_ALLM3</name>
<dbReference type="Proteomes" id="UP000054350">
    <property type="component" value="Unassembled WGS sequence"/>
</dbReference>
<dbReference type="VEuPathDB" id="FungiDB:AMAG_05874"/>
<reference evidence="2" key="2">
    <citation type="submission" date="2009-11" db="EMBL/GenBank/DDBJ databases">
        <title>The Genome Sequence of Allomyces macrogynus strain ATCC 38327.</title>
        <authorList>
            <consortium name="The Broad Institute Genome Sequencing Platform"/>
            <person name="Russ C."/>
            <person name="Cuomo C."/>
            <person name="Shea T."/>
            <person name="Young S.K."/>
            <person name="Zeng Q."/>
            <person name="Koehrsen M."/>
            <person name="Haas B."/>
            <person name="Borodovsky M."/>
            <person name="Guigo R."/>
            <person name="Alvarado L."/>
            <person name="Berlin A."/>
            <person name="Borenstein D."/>
            <person name="Chen Z."/>
            <person name="Engels R."/>
            <person name="Freedman E."/>
            <person name="Gellesch M."/>
            <person name="Goldberg J."/>
            <person name="Griggs A."/>
            <person name="Gujja S."/>
            <person name="Heiman D."/>
            <person name="Hepburn T."/>
            <person name="Howarth C."/>
            <person name="Jen D."/>
            <person name="Larson L."/>
            <person name="Lewis B."/>
            <person name="Mehta T."/>
            <person name="Park D."/>
            <person name="Pearson M."/>
            <person name="Roberts A."/>
            <person name="Saif S."/>
            <person name="Shenoy N."/>
            <person name="Sisk P."/>
            <person name="Stolte C."/>
            <person name="Sykes S."/>
            <person name="Walk T."/>
            <person name="White J."/>
            <person name="Yandava C."/>
            <person name="Burger G."/>
            <person name="Gray M.W."/>
            <person name="Holland P.W.H."/>
            <person name="King N."/>
            <person name="Lang F.B.F."/>
            <person name="Roger A.J."/>
            <person name="Ruiz-Trillo I."/>
            <person name="Lander E."/>
            <person name="Nusbaum C."/>
        </authorList>
    </citation>
    <scope>NUCLEOTIDE SEQUENCE [LARGE SCALE GENOMIC DNA]</scope>
    <source>
        <strain evidence="2">ATCC 38327</strain>
    </source>
</reference>
<gene>
    <name evidence="1" type="ORF">AMAG_05874</name>
</gene>
<organism evidence="1 2">
    <name type="scientific">Allomyces macrogynus (strain ATCC 38327)</name>
    <name type="common">Allomyces javanicus var. macrogynus</name>
    <dbReference type="NCBI Taxonomy" id="578462"/>
    <lineage>
        <taxon>Eukaryota</taxon>
        <taxon>Fungi</taxon>
        <taxon>Fungi incertae sedis</taxon>
        <taxon>Blastocladiomycota</taxon>
        <taxon>Blastocladiomycetes</taxon>
        <taxon>Blastocladiales</taxon>
        <taxon>Blastocladiaceae</taxon>
        <taxon>Allomyces</taxon>
    </lineage>
</organism>